<dbReference type="InterPro" id="IPR043129">
    <property type="entry name" value="ATPase_NBD"/>
</dbReference>
<keyword evidence="7" id="KW-1185">Reference proteome</keyword>
<comment type="similarity">
    <text evidence="1">Belongs to the FGGY kinase family.</text>
</comment>
<dbReference type="GO" id="GO:0005975">
    <property type="term" value="P:carbohydrate metabolic process"/>
    <property type="evidence" value="ECO:0007669"/>
    <property type="project" value="InterPro"/>
</dbReference>
<dbReference type="PANTHER" id="PTHR43095">
    <property type="entry name" value="SUGAR KINASE"/>
    <property type="match status" value="1"/>
</dbReference>
<dbReference type="SUPFAM" id="SSF53067">
    <property type="entry name" value="Actin-like ATPase domain"/>
    <property type="match status" value="2"/>
</dbReference>
<dbReference type="PIRSF" id="PIRSF000538">
    <property type="entry name" value="GlpK"/>
    <property type="match status" value="1"/>
</dbReference>
<proteinExistence type="inferred from homology"/>
<dbReference type="CDD" id="cd07809">
    <property type="entry name" value="ASKHA_NBD_FGGY_BaXK-like"/>
    <property type="match status" value="1"/>
</dbReference>
<evidence type="ECO:0000256" key="3">
    <source>
        <dbReference type="ARBA" id="ARBA00022777"/>
    </source>
</evidence>
<dbReference type="InterPro" id="IPR018485">
    <property type="entry name" value="FGGY_C"/>
</dbReference>
<dbReference type="Proteomes" id="UP000290889">
    <property type="component" value="Chromosome"/>
</dbReference>
<dbReference type="RefSeq" id="WP_129605928.1">
    <property type="nucleotide sequence ID" value="NZ_CP035544.1"/>
</dbReference>
<protein>
    <submittedName>
        <fullName evidence="6">Carbohydrate kinase</fullName>
    </submittedName>
</protein>
<keyword evidence="2" id="KW-0808">Transferase</keyword>
<name>A0A411EC01_9FLAO</name>
<sequence length="493" mass="54622">MYYLGIDIGSSFIKVALVETESGKVFGIHKEPETELPIESKKKGWAEQDPDIWWNHTCYAITTILDKFSVEKEDISGIGIAYQMHGLVVVDKNGLPLRKAIIWCDSRAVEIGETAVEDLGIEYCTSHLLNSPGNFTASKLKWIKENEPEIYKQIDKILLPGDYIASKITGKPATTIPGLTEGIFWDFKEKEISSALINSLGLKQHHFPLIVPTFGHQGEVSDTAAEVCNLAEGTPLLYRAGDQPNNALSLNVFYPDNMAMTGGTSAVVYYVSDKLKTKEIERLNTFAHVNYSSSQTFLGKLLCINGAGIQYKWLKNKLKIETYTEMNELAASIPIGSEGLLVFPFGNGAERVLHNQNPGSSFQHLDLNRHTAAHLCRATLEGICFALMYGIEILISEGSEIKVARAGNDNLFRSAVFSKTMCNLLGHPIEIYNTTGAVGAARACMIHQSGFESFSKAVQNNDLVNTFTPEKNTGPYIQAYQLWKMELELQLKH</sequence>
<feature type="domain" description="Carbohydrate kinase FGGY C-terminal" evidence="5">
    <location>
        <begin position="259"/>
        <end position="445"/>
    </location>
</feature>
<reference evidence="6 7" key="1">
    <citation type="submission" date="2019-01" db="EMBL/GenBank/DDBJ databases">
        <title>Muriicola soli sp. nov., isolated from soil.</title>
        <authorList>
            <person name="Kang H.J."/>
            <person name="Kim S.B."/>
        </authorList>
    </citation>
    <scope>NUCLEOTIDE SEQUENCE [LARGE SCALE GENOMIC DNA]</scope>
    <source>
        <strain evidence="6 7">MMS17-SY002</strain>
    </source>
</reference>
<dbReference type="Pfam" id="PF02782">
    <property type="entry name" value="FGGY_C"/>
    <property type="match status" value="1"/>
</dbReference>
<evidence type="ECO:0000313" key="7">
    <source>
        <dbReference type="Proteomes" id="UP000290889"/>
    </source>
</evidence>
<keyword evidence="3 6" id="KW-0418">Kinase</keyword>
<dbReference type="KEGG" id="mur:EQY75_11330"/>
<accession>A0A411EC01</accession>
<dbReference type="EMBL" id="CP035544">
    <property type="protein sequence ID" value="QBA65064.1"/>
    <property type="molecule type" value="Genomic_DNA"/>
</dbReference>
<dbReference type="PANTHER" id="PTHR43095:SF5">
    <property type="entry name" value="XYLULOSE KINASE"/>
    <property type="match status" value="1"/>
</dbReference>
<gene>
    <name evidence="6" type="ORF">EQY75_11330</name>
</gene>
<dbReference type="OrthoDB" id="9805576at2"/>
<organism evidence="6 7">
    <name type="scientific">Muriicola soli</name>
    <dbReference type="NCBI Taxonomy" id="2507538"/>
    <lineage>
        <taxon>Bacteria</taxon>
        <taxon>Pseudomonadati</taxon>
        <taxon>Bacteroidota</taxon>
        <taxon>Flavobacteriia</taxon>
        <taxon>Flavobacteriales</taxon>
        <taxon>Flavobacteriaceae</taxon>
        <taxon>Muriicola</taxon>
    </lineage>
</organism>
<dbReference type="GO" id="GO:0016301">
    <property type="term" value="F:kinase activity"/>
    <property type="evidence" value="ECO:0007669"/>
    <property type="project" value="UniProtKB-KW"/>
</dbReference>
<dbReference type="InterPro" id="IPR018484">
    <property type="entry name" value="FGGY_N"/>
</dbReference>
<dbReference type="InterPro" id="IPR000577">
    <property type="entry name" value="Carb_kinase_FGGY"/>
</dbReference>
<dbReference type="InterPro" id="IPR050406">
    <property type="entry name" value="FGGY_Carb_Kinase"/>
</dbReference>
<evidence type="ECO:0000256" key="2">
    <source>
        <dbReference type="ARBA" id="ARBA00022679"/>
    </source>
</evidence>
<feature type="domain" description="Carbohydrate kinase FGGY N-terminal" evidence="4">
    <location>
        <begin position="2"/>
        <end position="245"/>
    </location>
</feature>
<evidence type="ECO:0000259" key="5">
    <source>
        <dbReference type="Pfam" id="PF02782"/>
    </source>
</evidence>
<dbReference type="AlphaFoldDB" id="A0A411EC01"/>
<evidence type="ECO:0000256" key="1">
    <source>
        <dbReference type="ARBA" id="ARBA00009156"/>
    </source>
</evidence>
<evidence type="ECO:0000259" key="4">
    <source>
        <dbReference type="Pfam" id="PF00370"/>
    </source>
</evidence>
<evidence type="ECO:0000313" key="6">
    <source>
        <dbReference type="EMBL" id="QBA65064.1"/>
    </source>
</evidence>
<dbReference type="Gene3D" id="3.30.420.40">
    <property type="match status" value="2"/>
</dbReference>
<dbReference type="Pfam" id="PF00370">
    <property type="entry name" value="FGGY_N"/>
    <property type="match status" value="1"/>
</dbReference>